<keyword evidence="1" id="KW-1133">Transmembrane helix</keyword>
<proteinExistence type="predicted"/>
<dbReference type="Proteomes" id="UP000199820">
    <property type="component" value="Unassembled WGS sequence"/>
</dbReference>
<feature type="transmembrane region" description="Helical" evidence="1">
    <location>
        <begin position="21"/>
        <end position="40"/>
    </location>
</feature>
<dbReference type="AlphaFoldDB" id="A0A1I0IBA4"/>
<feature type="transmembrane region" description="Helical" evidence="1">
    <location>
        <begin position="60"/>
        <end position="78"/>
    </location>
</feature>
<accession>A0A1I0IBA4</accession>
<reference evidence="2 3" key="1">
    <citation type="submission" date="2016-10" db="EMBL/GenBank/DDBJ databases">
        <authorList>
            <person name="de Groot N.N."/>
        </authorList>
    </citation>
    <scope>NUCLEOTIDE SEQUENCE [LARGE SCALE GENOMIC DNA]</scope>
    <source>
        <strain evidence="2 3">KH1P1</strain>
    </source>
</reference>
<evidence type="ECO:0000313" key="3">
    <source>
        <dbReference type="Proteomes" id="UP000199820"/>
    </source>
</evidence>
<dbReference type="EMBL" id="FOIL01000073">
    <property type="protein sequence ID" value="SET93157.1"/>
    <property type="molecule type" value="Genomic_DNA"/>
</dbReference>
<name>A0A1I0IBA4_9FIRM</name>
<gene>
    <name evidence="2" type="ORF">SAMN04487771_10731</name>
</gene>
<sequence>MTGTDKKAKEFNKLHLVKRDIMFEITYTGVLVFITLAWIATRAICVVRNKKVDWKYEAKLLTVYICLVVIARFVYFPMHLDNMK</sequence>
<keyword evidence="1" id="KW-0472">Membrane</keyword>
<evidence type="ECO:0000313" key="2">
    <source>
        <dbReference type="EMBL" id="SET93157.1"/>
    </source>
</evidence>
<evidence type="ECO:0000256" key="1">
    <source>
        <dbReference type="SAM" id="Phobius"/>
    </source>
</evidence>
<keyword evidence="3" id="KW-1185">Reference proteome</keyword>
<keyword evidence="1" id="KW-0812">Transmembrane</keyword>
<protein>
    <submittedName>
        <fullName evidence="2">Uncharacterized protein</fullName>
    </submittedName>
</protein>
<organism evidence="2 3">
    <name type="scientific">[Clostridium] aminophilum</name>
    <dbReference type="NCBI Taxonomy" id="1526"/>
    <lineage>
        <taxon>Bacteria</taxon>
        <taxon>Bacillati</taxon>
        <taxon>Bacillota</taxon>
        <taxon>Clostridia</taxon>
        <taxon>Lachnospirales</taxon>
        <taxon>Lachnospiraceae</taxon>
    </lineage>
</organism>